<dbReference type="InterPro" id="IPR029058">
    <property type="entry name" value="AB_hydrolase_fold"/>
</dbReference>
<dbReference type="Gene3D" id="3.40.50.300">
    <property type="entry name" value="P-loop containing nucleotide triphosphate hydrolases"/>
    <property type="match status" value="1"/>
</dbReference>
<dbReference type="Gene3D" id="3.40.50.1820">
    <property type="entry name" value="alpha/beta hydrolase"/>
    <property type="match status" value="1"/>
</dbReference>
<dbReference type="Gene3D" id="1.25.40.10">
    <property type="entry name" value="Tetratricopeptide repeat domain"/>
    <property type="match status" value="3"/>
</dbReference>
<dbReference type="InterPro" id="IPR053137">
    <property type="entry name" value="NLR-like"/>
</dbReference>
<evidence type="ECO:0000256" key="1">
    <source>
        <dbReference type="SAM" id="MobiDB-lite"/>
    </source>
</evidence>
<feature type="region of interest" description="Disordered" evidence="1">
    <location>
        <begin position="1157"/>
        <end position="1181"/>
    </location>
</feature>
<proteinExistence type="predicted"/>
<keyword evidence="3" id="KW-1185">Reference proteome</keyword>
<dbReference type="InterPro" id="IPR011990">
    <property type="entry name" value="TPR-like_helical_dom_sf"/>
</dbReference>
<dbReference type="Proteomes" id="UP001295740">
    <property type="component" value="Unassembled WGS sequence"/>
</dbReference>
<protein>
    <submittedName>
        <fullName evidence="2">Uu.00g029420.m01.CDS01</fullName>
    </submittedName>
</protein>
<dbReference type="Pfam" id="PF13374">
    <property type="entry name" value="TPR_10"/>
    <property type="match status" value="2"/>
</dbReference>
<reference evidence="2" key="1">
    <citation type="submission" date="2023-10" db="EMBL/GenBank/DDBJ databases">
        <authorList>
            <person name="Hackl T."/>
        </authorList>
    </citation>
    <scope>NUCLEOTIDE SEQUENCE</scope>
</reference>
<comment type="caution">
    <text evidence="2">The sequence shown here is derived from an EMBL/GenBank/DDBJ whole genome shotgun (WGS) entry which is preliminary data.</text>
</comment>
<dbReference type="SUPFAM" id="SSF48452">
    <property type="entry name" value="TPR-like"/>
    <property type="match status" value="2"/>
</dbReference>
<dbReference type="SUPFAM" id="SSF53474">
    <property type="entry name" value="alpha/beta-Hydrolases"/>
    <property type="match status" value="1"/>
</dbReference>
<feature type="region of interest" description="Disordered" evidence="1">
    <location>
        <begin position="307"/>
        <end position="345"/>
    </location>
</feature>
<accession>A0AAI8V839</accession>
<feature type="compositionally biased region" description="Low complexity" evidence="1">
    <location>
        <begin position="307"/>
        <end position="321"/>
    </location>
</feature>
<dbReference type="Pfam" id="PF13424">
    <property type="entry name" value="TPR_12"/>
    <property type="match status" value="1"/>
</dbReference>
<gene>
    <name evidence="2" type="ORF">KHLLAP_LOCUS557</name>
</gene>
<evidence type="ECO:0000313" key="3">
    <source>
        <dbReference type="Proteomes" id="UP001295740"/>
    </source>
</evidence>
<dbReference type="PANTHER" id="PTHR46082:SF6">
    <property type="entry name" value="AAA+ ATPASE DOMAIN-CONTAINING PROTEIN-RELATED"/>
    <property type="match status" value="1"/>
</dbReference>
<dbReference type="SUPFAM" id="SSF52540">
    <property type="entry name" value="P-loop containing nucleoside triphosphate hydrolases"/>
    <property type="match status" value="1"/>
</dbReference>
<sequence>MGLLDLTASESLAEPGRDFNVDLVFIHGLYERGVKAWTQERADTLWVRDIFPHQKYQARILFYDYDVETLTAPGGPAATGIYDEAVNLVNELQADRYIQEADRRPIIFICHGVGGLLVKRALAFSNSRKDVKVDHLRSTFRSTVGLLFMATPHQGLKKASISFGNLEKHGGPGQFMLGLLEGSETIQEITDQFAPLMKHFLIYNFWEKIETRIGKTKTFIVDRSSAAPGWYEVDQHGIYATHSNINKFSSTASPGYRVVLATLDRYLRTAATNIERRWQQDLELIHMERVNDLQPVLGTSLNVDSSTSLRSSSSAASSTLLDQPTTPGDSDSEGRSDGTSTPSINVHTMVNRRSEYFVGRQAQAQLLAKAFGTIQRKRGRKPKTFVIYGLPGSGKTQFCLRYLEDNRHRYWGVFWIDCTTEVTAEAGFATLGQRAGKGQEIGAGQDWLSRSPDPWLLILDNANDPEMELANFIPPTGNGHILITTRNPNAKIYSTLGSLHFKGMDPEEAITLFLRLAYPDSAPNTASQDSRRHAELIASELGYLALALIQAAYTIRRQLLPLERYLGSLLGCRKALLSSPIIRSSADANIVATWELPFTGISNGRTQEYRDAVDLIHIFAFVHFNAIPGSLFSRSSDGVKQAKRLRTRPACIVEPDSMEGVQDRVLAAARVLYEHSIISVVDLDSIATGEARFTRSRKQLISLHPAIHQWARERLDGTEHRDWLDCTASVLSHSISSNLENSGRSFRRLLLSHVESCLSALETVYPNMPVDQDQAFNLEKFGLVYAENGLWRRARSLQVKVVDFRKRRLGRFHTDTISAQQGLANTYWNLFEIEKCLNVQQQVWTARFWSRPSLLDWLTWPPWKPNTVPYCIALDDLTRSLWLAGRRDLSKRAGERALQGLMQKLGPDDPLTLSAMFNLSRTYLHVGDLDKSYELLVEVHRKRKHYFGYEHPDTLMTRNELGVNLCAQRTRLDEAEELVRGALESRKRVLGEEHAYTLWSVNDLSKIYCELRRFAEATDILEEIIPIVKRTLGNDHAGMFMTKSNLTRAYILRQKWKEARELLVELREVVPSDHPDRLHAEYGYAFVLYHEGELEEAEECCKRLLKNVEETNVLGSDSARVIATVEILSEIYLADQRDEELVELRLRYPRVDGNDGRGSIDITPLGPLKRRRPRTQADTND</sequence>
<dbReference type="PANTHER" id="PTHR46082">
    <property type="entry name" value="ATP/GTP-BINDING PROTEIN-RELATED"/>
    <property type="match status" value="1"/>
</dbReference>
<evidence type="ECO:0000313" key="2">
    <source>
        <dbReference type="EMBL" id="CAJ2500089.1"/>
    </source>
</evidence>
<dbReference type="EMBL" id="CAUWAG010000003">
    <property type="protein sequence ID" value="CAJ2500089.1"/>
    <property type="molecule type" value="Genomic_DNA"/>
</dbReference>
<dbReference type="InterPro" id="IPR027417">
    <property type="entry name" value="P-loop_NTPase"/>
</dbReference>
<dbReference type="AlphaFoldDB" id="A0AAI8V839"/>
<name>A0AAI8V839_9PEZI</name>
<organism evidence="2 3">
    <name type="scientific">Anthostomella pinea</name>
    <dbReference type="NCBI Taxonomy" id="933095"/>
    <lineage>
        <taxon>Eukaryota</taxon>
        <taxon>Fungi</taxon>
        <taxon>Dikarya</taxon>
        <taxon>Ascomycota</taxon>
        <taxon>Pezizomycotina</taxon>
        <taxon>Sordariomycetes</taxon>
        <taxon>Xylariomycetidae</taxon>
        <taxon>Xylariales</taxon>
        <taxon>Xylariaceae</taxon>
        <taxon>Anthostomella</taxon>
    </lineage>
</organism>